<keyword evidence="1" id="KW-1133">Transmembrane helix</keyword>
<dbReference type="EMBL" id="CP007490">
    <property type="protein sequence ID" value="AIC47481.1"/>
    <property type="molecule type" value="Genomic_DNA"/>
</dbReference>
<accession>A0A060JC73</accession>
<evidence type="ECO:0000313" key="3">
    <source>
        <dbReference type="Proteomes" id="UP000067708"/>
    </source>
</evidence>
<dbReference type="KEGG" id="rla:Rhola_00006740"/>
<feature type="transmembrane region" description="Helical" evidence="1">
    <location>
        <begin position="80"/>
        <end position="97"/>
    </location>
</feature>
<dbReference type="HOGENOM" id="CLU_1389281_0_0_11"/>
<dbReference type="STRING" id="529884.Rhola_00006740"/>
<gene>
    <name evidence="2" type="ORF">Rhola_00006740</name>
</gene>
<keyword evidence="1" id="KW-0472">Membrane</keyword>
<organism evidence="2 3">
    <name type="scientific">Rhodoluna lacicola</name>
    <dbReference type="NCBI Taxonomy" id="529884"/>
    <lineage>
        <taxon>Bacteria</taxon>
        <taxon>Bacillati</taxon>
        <taxon>Actinomycetota</taxon>
        <taxon>Actinomycetes</taxon>
        <taxon>Micrococcales</taxon>
        <taxon>Microbacteriaceae</taxon>
        <taxon>Luna cluster</taxon>
        <taxon>Luna-1 subcluster</taxon>
        <taxon>Rhodoluna</taxon>
    </lineage>
</organism>
<keyword evidence="1" id="KW-0812">Transmembrane</keyword>
<reference evidence="2 3" key="1">
    <citation type="journal article" date="2014" name="Int. J. Syst. Evol. Microbiol.">
        <title>Rhodoluna lacicola gen. nov., sp. nov., a planktonic freshwater bacterium with stream-lined genome.</title>
        <authorList>
            <person name="Hahn M."/>
            <person name="Schmidt J."/>
            <person name="Taipale S.J."/>
            <person name="Doolittle W.F."/>
            <person name="Koll U."/>
        </authorList>
    </citation>
    <scope>NUCLEOTIDE SEQUENCE [LARGE SCALE GENOMIC DNA]</scope>
    <source>
        <strain evidence="2 3">MWH-Ta8</strain>
    </source>
</reference>
<evidence type="ECO:0000313" key="2">
    <source>
        <dbReference type="EMBL" id="AIC47481.1"/>
    </source>
</evidence>
<sequence>MRKPNIRGVPKNTLRFRLGGWLDLSGARIFEHRWLLRSSWIHRIAKDISIQPIITRSGIVLVSRLHVARQSKTRFVKPKILIYAVTISGLFLGIGLFDNHAPLTQSTVQDIAKGERETQGITCANLLQNPRPELDLWISKGASTRVKIQEVAETVIGGVKSKSIKFSCGQQSSSFRLSLVKRDEKWLLNNFARLEN</sequence>
<name>A0A060JC73_9MICO</name>
<evidence type="ECO:0000256" key="1">
    <source>
        <dbReference type="SAM" id="Phobius"/>
    </source>
</evidence>
<dbReference type="AlphaFoldDB" id="A0A060JC73"/>
<protein>
    <submittedName>
        <fullName evidence="2">Uncharacterized protein</fullName>
    </submittedName>
</protein>
<proteinExistence type="predicted"/>
<dbReference type="Proteomes" id="UP000067708">
    <property type="component" value="Chromosome"/>
</dbReference>
<keyword evidence="3" id="KW-1185">Reference proteome</keyword>